<dbReference type="InterPro" id="IPR046667">
    <property type="entry name" value="DUF6537"/>
</dbReference>
<dbReference type="Gene3D" id="3.40.920.10">
    <property type="entry name" value="Pyruvate-ferredoxin oxidoreductase, PFOR, domain III"/>
    <property type="match status" value="1"/>
</dbReference>
<gene>
    <name evidence="3" type="ORF">GGR03_004024</name>
</gene>
<dbReference type="InterPro" id="IPR009014">
    <property type="entry name" value="Transketo_C/PFOR_II"/>
</dbReference>
<dbReference type="EC" id="1.2.7.8" evidence="3"/>
<dbReference type="Pfam" id="PF01558">
    <property type="entry name" value="POR"/>
    <property type="match status" value="1"/>
</dbReference>
<dbReference type="Gene3D" id="3.40.50.970">
    <property type="match status" value="1"/>
</dbReference>
<proteinExistence type="predicted"/>
<comment type="caution">
    <text evidence="3">The sequence shown here is derived from an EMBL/GenBank/DDBJ whole genome shotgun (WGS) entry which is preliminary data.</text>
</comment>
<evidence type="ECO:0000313" key="3">
    <source>
        <dbReference type="EMBL" id="MBB4004929.1"/>
    </source>
</evidence>
<dbReference type="InterPro" id="IPR002869">
    <property type="entry name" value="Pyrv_flavodox_OxRed_cen"/>
</dbReference>
<dbReference type="InterPro" id="IPR019752">
    <property type="entry name" value="Pyrv/ketoisovalerate_OxRed_cat"/>
</dbReference>
<dbReference type="InterPro" id="IPR017896">
    <property type="entry name" value="4Fe4S_Fe-S-bd"/>
</dbReference>
<feature type="domain" description="4Fe-4S ferredoxin-type" evidence="2">
    <location>
        <begin position="622"/>
        <end position="654"/>
    </location>
</feature>
<dbReference type="NCBIfam" id="NF009589">
    <property type="entry name" value="PRK13030.1"/>
    <property type="match status" value="1"/>
</dbReference>
<keyword evidence="4" id="KW-1185">Reference proteome</keyword>
<sequence>MAARSISLDDKYDLSVPDVFLSGTQAVVRLVLLQAFLDRQAGHDTAGYVTGYRGSPLGGLDQQFLKAAARLREQNIVFEPGLNEDLAATALWGTQQAEVRGEGRHDGVFGIWYGKGPGVDRSGDAFRHANLAGTSRLGGILALMGDDHTCESSTTAHQSEFAFVDAMMPIFNPAGVQEILEYGLAGFALSRFSGLWTGMKCVKDNIESTATVHAAAGASFALPDVSPPPGGLNIRRAAHPLEQEAMLHDFRLPAARAFIAANRFNRITHSGGRTPRIGILSLGKSWLDVEQALAGLGIDELGAANFGVRLGKVGVPWPLDPAFVRSFADGLELVIVVEEKRGLVEPQMKEILYGSANAPLIVGKTDESGSTLFTPKASLDANDIAVAIGRRILDRRPNERLGAAVAEIDRLQTGAHSASEYALRTPYFCAGCPHNSSTRVPEGARAYAGIGCHYMAQWMDRATEGFTQMGGEGANWIGERHFSTRGHVFQNLGDGTYNHSGALALRAASASGANVTYKILFNDAVAMTGGQRHEGGLSVPAIAAQVLAEGAKRVVVVSDEPAKHEGDPRLPAGTKLFHRSELDSVQRDLAAAEGLTVLIYDQTCAAEKRRRRKRGAFPDPDRRVVINERVCEGCGDCGVQSNCVAVTAVETEFGRKRQIDQSACNKDLSCLEGFCPSFVTVHGAVARKAERRREAVPNVPEPAKAPLDEAMGIVITGVGGTGVVTIGAIIGMAAHLDGKGAGIIDMAGLAQKGGAVMSHVRIAPTPADVKSIRVAAGEARLVIGCDMVTAASAKVRSTVARGRTTVVLNSHETLSGEFTRNVDFSFPTRRLLEALGDAAGKDRLRVVDAEQIAVALFGDAIFANMLMLGLAFQTGALPVSRAAIRRALTLNGVAVDANLAAFEWGRAIAHDPACIPAPEAAGRIGGSLDHRRLSESLDEAIERRANDLAAYQDAAFAARYRKRIAAIRSAEAGVAPGRQDVADAAARQLYRMMAQKDEYEVARFYTDGSFAAQLGERFADYGRLEFHLAPPIMGEDGPNGRPRKRAFGSWMMLGFRALAAMRRIRGTALDPFRYSGERKAERAELAAYEATLDAILAGLSPANHQAAAALARWPETLKGFGPVRRRFAAEAEARRVEAEAAFSTAVRVAEAAE</sequence>
<accession>A0A7W6HGS5</accession>
<evidence type="ECO:0000259" key="2">
    <source>
        <dbReference type="PROSITE" id="PS51379"/>
    </source>
</evidence>
<keyword evidence="1 3" id="KW-0560">Oxidoreductase</keyword>
<dbReference type="NCBIfam" id="NF009588">
    <property type="entry name" value="PRK13029.1"/>
    <property type="match status" value="1"/>
</dbReference>
<dbReference type="PROSITE" id="PS51379">
    <property type="entry name" value="4FE4S_FER_2"/>
    <property type="match status" value="1"/>
</dbReference>
<dbReference type="InterPro" id="IPR051457">
    <property type="entry name" value="2-oxoacid:Fd_oxidoreductase"/>
</dbReference>
<dbReference type="RefSeq" id="WP_183210493.1">
    <property type="nucleotide sequence ID" value="NZ_JAAAMM010000005.1"/>
</dbReference>
<dbReference type="PANTHER" id="PTHR48084">
    <property type="entry name" value="2-OXOGLUTARATE OXIDOREDUCTASE SUBUNIT KORB-RELATED"/>
    <property type="match status" value="1"/>
</dbReference>
<dbReference type="SUPFAM" id="SSF53323">
    <property type="entry name" value="Pyruvate-ferredoxin oxidoreductase, PFOR, domain III"/>
    <property type="match status" value="1"/>
</dbReference>
<dbReference type="GO" id="GO:0043805">
    <property type="term" value="F:indolepyruvate ferredoxin oxidoreductase activity"/>
    <property type="evidence" value="ECO:0007669"/>
    <property type="project" value="UniProtKB-EC"/>
</dbReference>
<dbReference type="CDD" id="cd07034">
    <property type="entry name" value="TPP_PYR_PFOR_IOR-alpha_like"/>
    <property type="match status" value="1"/>
</dbReference>
<dbReference type="Proteomes" id="UP000588647">
    <property type="component" value="Unassembled WGS sequence"/>
</dbReference>
<protein>
    <submittedName>
        <fullName evidence="3">Indolepyruvate ferredoxin oxidoreductase</fullName>
        <ecNumber evidence="3">1.2.7.8</ecNumber>
    </submittedName>
</protein>
<dbReference type="InterPro" id="IPR029061">
    <property type="entry name" value="THDP-binding"/>
</dbReference>
<dbReference type="SUPFAM" id="SSF52922">
    <property type="entry name" value="TK C-terminal domain-like"/>
    <property type="match status" value="1"/>
</dbReference>
<evidence type="ECO:0000256" key="1">
    <source>
        <dbReference type="ARBA" id="ARBA00023002"/>
    </source>
</evidence>
<evidence type="ECO:0000313" key="4">
    <source>
        <dbReference type="Proteomes" id="UP000588647"/>
    </source>
</evidence>
<dbReference type="InterPro" id="IPR002880">
    <property type="entry name" value="Pyrv_Fd/Flavodoxin_OxRdtase_N"/>
</dbReference>
<dbReference type="AlphaFoldDB" id="A0A7W6HGS5"/>
<reference evidence="3 4" key="1">
    <citation type="submission" date="2020-08" db="EMBL/GenBank/DDBJ databases">
        <title>Genomic Encyclopedia of Type Strains, Phase IV (KMG-IV): sequencing the most valuable type-strain genomes for metagenomic binning, comparative biology and taxonomic classification.</title>
        <authorList>
            <person name="Goeker M."/>
        </authorList>
    </citation>
    <scope>NUCLEOTIDE SEQUENCE [LARGE SCALE GENOMIC DNA]</scope>
    <source>
        <strain evidence="3 4">DSM 103570</strain>
    </source>
</reference>
<dbReference type="SUPFAM" id="SSF52518">
    <property type="entry name" value="Thiamin diphosphate-binding fold (THDP-binding)"/>
    <property type="match status" value="2"/>
</dbReference>
<keyword evidence="3" id="KW-0670">Pyruvate</keyword>
<dbReference type="Pfam" id="PF20169">
    <property type="entry name" value="DUF6537"/>
    <property type="match status" value="1"/>
</dbReference>
<organism evidence="3 4">
    <name type="scientific">Aurantimonas endophytica</name>
    <dbReference type="NCBI Taxonomy" id="1522175"/>
    <lineage>
        <taxon>Bacteria</taxon>
        <taxon>Pseudomonadati</taxon>
        <taxon>Pseudomonadota</taxon>
        <taxon>Alphaproteobacteria</taxon>
        <taxon>Hyphomicrobiales</taxon>
        <taxon>Aurantimonadaceae</taxon>
        <taxon>Aurantimonas</taxon>
    </lineage>
</organism>
<dbReference type="PANTHER" id="PTHR48084:SF3">
    <property type="entry name" value="SUBUNIT OF PYRUVATE:FLAVODOXIN OXIDOREDUCTASE"/>
    <property type="match status" value="1"/>
</dbReference>
<name>A0A7W6HGS5_9HYPH</name>
<dbReference type="EMBL" id="JACIEM010000005">
    <property type="protein sequence ID" value="MBB4004929.1"/>
    <property type="molecule type" value="Genomic_DNA"/>
</dbReference>